<reference evidence="2" key="1">
    <citation type="submission" date="2016-10" db="EMBL/GenBank/DDBJ databases">
        <authorList>
            <person name="Varghese N."/>
            <person name="Submissions S."/>
        </authorList>
    </citation>
    <scope>NUCLEOTIDE SEQUENCE [LARGE SCALE GENOMIC DNA]</scope>
    <source>
        <strain evidence="2">DSM 18579</strain>
    </source>
</reference>
<name>A0A1I0F580_9GAMM</name>
<dbReference type="EMBL" id="FOHV01000036">
    <property type="protein sequence ID" value="SET53257.1"/>
    <property type="molecule type" value="Genomic_DNA"/>
</dbReference>
<accession>A0A1I0F580</accession>
<sequence>MTKTLFAFAKGKRIHTLHIHLIKNVKITKKQNKIGNNTITGINK</sequence>
<dbReference type="Proteomes" id="UP000242642">
    <property type="component" value="Unassembled WGS sequence"/>
</dbReference>
<evidence type="ECO:0000313" key="2">
    <source>
        <dbReference type="Proteomes" id="UP000242642"/>
    </source>
</evidence>
<dbReference type="AlphaFoldDB" id="A0A1I0F580"/>
<keyword evidence="2" id="KW-1185">Reference proteome</keyword>
<proteinExistence type="predicted"/>
<protein>
    <submittedName>
        <fullName evidence="1">Uncharacterized protein</fullName>
    </submittedName>
</protein>
<gene>
    <name evidence="1" type="ORF">SAMN02583745_02648</name>
</gene>
<organism evidence="1 2">
    <name type="scientific">Thorsellia anophelis DSM 18579</name>
    <dbReference type="NCBI Taxonomy" id="1123402"/>
    <lineage>
        <taxon>Bacteria</taxon>
        <taxon>Pseudomonadati</taxon>
        <taxon>Pseudomonadota</taxon>
        <taxon>Gammaproteobacteria</taxon>
        <taxon>Enterobacterales</taxon>
        <taxon>Thorselliaceae</taxon>
        <taxon>Thorsellia</taxon>
    </lineage>
</organism>
<evidence type="ECO:0000313" key="1">
    <source>
        <dbReference type="EMBL" id="SET53257.1"/>
    </source>
</evidence>